<dbReference type="Pfam" id="PF01019">
    <property type="entry name" value="G_glu_transpept"/>
    <property type="match status" value="1"/>
</dbReference>
<dbReference type="InterPro" id="IPR043137">
    <property type="entry name" value="GGT_ssub_C"/>
</dbReference>
<accession>A0A7D8AHA1</accession>
<dbReference type="SUPFAM" id="SSF56235">
    <property type="entry name" value="N-terminal nucleophile aminohydrolases (Ntn hydrolases)"/>
    <property type="match status" value="1"/>
</dbReference>
<gene>
    <name evidence="1" type="ORF">FVO59_01440</name>
</gene>
<dbReference type="EMBL" id="CP043732">
    <property type="protein sequence ID" value="QMU96005.1"/>
    <property type="molecule type" value="Genomic_DNA"/>
</dbReference>
<evidence type="ECO:0000313" key="1">
    <source>
        <dbReference type="EMBL" id="QMU96005.1"/>
    </source>
</evidence>
<dbReference type="InterPro" id="IPR029055">
    <property type="entry name" value="Ntn_hydrolases_N"/>
</dbReference>
<dbReference type="InterPro" id="IPR052896">
    <property type="entry name" value="GGT-like_enzyme"/>
</dbReference>
<dbReference type="PANTHER" id="PTHR43881">
    <property type="entry name" value="GAMMA-GLUTAMYLTRANSPEPTIDASE (AFU_ORTHOLOGUE AFUA_4G13580)"/>
    <property type="match status" value="1"/>
</dbReference>
<organism evidence="1 2">
    <name type="scientific">Microbacterium esteraromaticum</name>
    <dbReference type="NCBI Taxonomy" id="57043"/>
    <lineage>
        <taxon>Bacteria</taxon>
        <taxon>Bacillati</taxon>
        <taxon>Actinomycetota</taxon>
        <taxon>Actinomycetes</taxon>
        <taxon>Micrococcales</taxon>
        <taxon>Microbacteriaceae</taxon>
        <taxon>Microbacterium</taxon>
    </lineage>
</organism>
<dbReference type="Proteomes" id="UP000515708">
    <property type="component" value="Chromosome"/>
</dbReference>
<dbReference type="RefSeq" id="WP_182253929.1">
    <property type="nucleotide sequence ID" value="NZ_CP043732.1"/>
</dbReference>
<dbReference type="Gene3D" id="3.60.20.40">
    <property type="match status" value="1"/>
</dbReference>
<evidence type="ECO:0000313" key="2">
    <source>
        <dbReference type="Proteomes" id="UP000515708"/>
    </source>
</evidence>
<dbReference type="PRINTS" id="PR01210">
    <property type="entry name" value="GGTRANSPTASE"/>
</dbReference>
<dbReference type="AlphaFoldDB" id="A0A7D8AHA1"/>
<reference evidence="1 2" key="1">
    <citation type="journal article" date="2020" name="Front. Microbiol.">
        <title>Design of Bacterial Strain-Specific qPCR Assays Using NGS Data and Publicly Available Resources and Its Application to Track Biocontrol Strains.</title>
        <authorList>
            <person name="Hernandez I."/>
            <person name="Sant C."/>
            <person name="Martinez R."/>
            <person name="Fernandez C."/>
        </authorList>
    </citation>
    <scope>NUCLEOTIDE SEQUENCE [LARGE SCALE GENOMIC DNA]</scope>
    <source>
        <strain evidence="1 2">B24</strain>
    </source>
</reference>
<dbReference type="PANTHER" id="PTHR43881:SF5">
    <property type="entry name" value="GAMMA-GLUTAMYLTRANSPEPTIDASE"/>
    <property type="match status" value="1"/>
</dbReference>
<proteinExistence type="predicted"/>
<sequence>MNHRTASFGAISTPHHTATQVGERILREGGNAIDAAVAAALALCVTYPNNVALGSDLVALVHAPDGSVIEVNATGPAPQGATVDLMRERHGDALPMYGVDTITVPGAVRGLERLLALGGAKTWREVVEPAAALARDGVPMPSSVAKGILALDAGLRADPGCREVFFADDRPLGVGETFRQPALARTLERLAERGPDEFYTGAVGERWLATLRQVGSLLSPRDLSEYRPEVGPALSVDVGDLRLLSSNPNTQGFALLRAVRESWTAASDASGAIDPVLLAEAFRRTNAVRDQFLADPMRGGLSGEQLLDVGVPDGVDAPYRGRPMGDTVGIAVASADGYAVSLIQSVYFQFGAVVLDPHTGVLFQNRGASFSLDPEAANAFAPGKRPGHTLMPVLIERGGELRWVSATMGGQGQPQIHAQLLEAVLTGSDPAAAVTRPRWLVGRQTPSDTPDTVTVENGVDAALVAEFDRTGLAVKRIPDLSDVVGHANLIELDGLGGMTAASDPRSDGSAVVC</sequence>
<protein>
    <submittedName>
        <fullName evidence="1">Gamma-glutamyltranspeptidase</fullName>
    </submittedName>
</protein>
<name>A0A7D8AHA1_9MICO</name>